<keyword evidence="1" id="KW-1133">Transmembrane helix</keyword>
<proteinExistence type="predicted"/>
<feature type="transmembrane region" description="Helical" evidence="1">
    <location>
        <begin position="12"/>
        <end position="30"/>
    </location>
</feature>
<name>A0A6M3KWV4_9ZZZZ</name>
<accession>A0A6M3KWV4</accession>
<protein>
    <submittedName>
        <fullName evidence="2">Uncharacterized protein</fullName>
    </submittedName>
</protein>
<evidence type="ECO:0000313" key="2">
    <source>
        <dbReference type="EMBL" id="QJA86617.1"/>
    </source>
</evidence>
<keyword evidence="1" id="KW-0812">Transmembrane</keyword>
<keyword evidence="1" id="KW-0472">Membrane</keyword>
<feature type="transmembrane region" description="Helical" evidence="1">
    <location>
        <begin position="36"/>
        <end position="54"/>
    </location>
</feature>
<gene>
    <name evidence="2" type="ORF">MM415B03156_0006</name>
</gene>
<dbReference type="AlphaFoldDB" id="A0A6M3KWV4"/>
<sequence>MNGDYQSITRRIIAIAFSLCGAGVLTILAIQGSEPALTALIAIVSAISGFYFGAKSNGL</sequence>
<reference evidence="2" key="1">
    <citation type="submission" date="2020-03" db="EMBL/GenBank/DDBJ databases">
        <title>The deep terrestrial virosphere.</title>
        <authorList>
            <person name="Holmfeldt K."/>
            <person name="Nilsson E."/>
            <person name="Simone D."/>
            <person name="Lopez-Fernandez M."/>
            <person name="Wu X."/>
            <person name="de Brujin I."/>
            <person name="Lundin D."/>
            <person name="Andersson A."/>
            <person name="Bertilsson S."/>
            <person name="Dopson M."/>
        </authorList>
    </citation>
    <scope>NUCLEOTIDE SEQUENCE</scope>
    <source>
        <strain evidence="2">MM415B03156</strain>
    </source>
</reference>
<dbReference type="EMBL" id="MT142647">
    <property type="protein sequence ID" value="QJA86617.1"/>
    <property type="molecule type" value="Genomic_DNA"/>
</dbReference>
<organism evidence="2">
    <name type="scientific">viral metagenome</name>
    <dbReference type="NCBI Taxonomy" id="1070528"/>
    <lineage>
        <taxon>unclassified sequences</taxon>
        <taxon>metagenomes</taxon>
        <taxon>organismal metagenomes</taxon>
    </lineage>
</organism>
<evidence type="ECO:0000256" key="1">
    <source>
        <dbReference type="SAM" id="Phobius"/>
    </source>
</evidence>